<evidence type="ECO:0000256" key="11">
    <source>
        <dbReference type="ARBA" id="ARBA00023136"/>
    </source>
</evidence>
<dbReference type="SMART" id="SM00448">
    <property type="entry name" value="REC"/>
    <property type="match status" value="1"/>
</dbReference>
<keyword evidence="9" id="KW-1133">Transmembrane helix</keyword>
<dbReference type="EC" id="2.7.13.3" evidence="3"/>
<dbReference type="Gene3D" id="3.40.50.2300">
    <property type="match status" value="1"/>
</dbReference>
<dbReference type="CDD" id="cd18773">
    <property type="entry name" value="PDC1_HK_sensor"/>
    <property type="match status" value="1"/>
</dbReference>
<dbReference type="InterPro" id="IPR004358">
    <property type="entry name" value="Sig_transdc_His_kin-like_C"/>
</dbReference>
<dbReference type="SUPFAM" id="SSF55874">
    <property type="entry name" value="ATPase domain of HSP90 chaperone/DNA topoisomerase II/histidine kinase"/>
    <property type="match status" value="1"/>
</dbReference>
<evidence type="ECO:0000256" key="3">
    <source>
        <dbReference type="ARBA" id="ARBA00012438"/>
    </source>
</evidence>
<evidence type="ECO:0000256" key="7">
    <source>
        <dbReference type="ARBA" id="ARBA00022741"/>
    </source>
</evidence>
<dbReference type="PROSITE" id="PS50110">
    <property type="entry name" value="RESPONSE_REGULATORY"/>
    <property type="match status" value="1"/>
</dbReference>
<evidence type="ECO:0000256" key="4">
    <source>
        <dbReference type="ARBA" id="ARBA00022475"/>
    </source>
</evidence>
<feature type="modified residue" description="4-aspartylphosphate" evidence="12">
    <location>
        <position position="809"/>
    </location>
</feature>
<dbReference type="InterPro" id="IPR036097">
    <property type="entry name" value="HisK_dim/P_sf"/>
</dbReference>
<dbReference type="EMBL" id="JBHTND010000012">
    <property type="protein sequence ID" value="MFD1302088.1"/>
    <property type="molecule type" value="Genomic_DNA"/>
</dbReference>
<dbReference type="InterPro" id="IPR011006">
    <property type="entry name" value="CheY-like_superfamily"/>
</dbReference>
<dbReference type="Pfam" id="PF02518">
    <property type="entry name" value="HATPase_c"/>
    <property type="match status" value="1"/>
</dbReference>
<feature type="domain" description="Response regulatory" evidence="14">
    <location>
        <begin position="760"/>
        <end position="877"/>
    </location>
</feature>
<keyword evidence="6" id="KW-0812">Transmembrane</keyword>
<gene>
    <name evidence="15" type="ORF">ACFQ4G_10880</name>
</gene>
<dbReference type="Gene3D" id="1.10.287.130">
    <property type="match status" value="1"/>
</dbReference>
<keyword evidence="16" id="KW-1185">Reference proteome</keyword>
<dbReference type="SMART" id="SM00388">
    <property type="entry name" value="HisKA"/>
    <property type="match status" value="1"/>
</dbReference>
<dbReference type="PRINTS" id="PR00344">
    <property type="entry name" value="BCTRLSENSOR"/>
</dbReference>
<evidence type="ECO:0000256" key="8">
    <source>
        <dbReference type="ARBA" id="ARBA00022840"/>
    </source>
</evidence>
<keyword evidence="4" id="KW-1003">Cell membrane</keyword>
<dbReference type="CDD" id="cd17546">
    <property type="entry name" value="REC_hyHK_CKI1_RcsC-like"/>
    <property type="match status" value="1"/>
</dbReference>
<dbReference type="SUPFAM" id="SSF52172">
    <property type="entry name" value="CheY-like"/>
    <property type="match status" value="1"/>
</dbReference>
<keyword evidence="10" id="KW-0902">Two-component regulatory system</keyword>
<sequence>MRRSYSLLACLGAFAIALILPLLALAGIGIYKFSAAERARLEALADSANQETVLLINQEITMRGALLQALATAPSLRNGDLAAFEEQLRELARVKRLQFIMIDPSGQQIINTNMTSGVSLPRTGNRELYHEAFLTADIHVSNLFVGSITGAYLLQVSIPIRRQEKLIGTLSAILHPARLAEILREGIPGGPFYATVLDRKGVVVATTADHGEVVGKPLKALSDGCSGSKGGLSMANSEGVPIFAYCRRSSFSGWIIAAAVERDALAAPLEDSLKLLASVGFCLALFATTCAYWIGRRLTRAQGALVGAAKVIGQGQLVTSFVTPWTEANIVGNALVEASRTLGGHASALWQTNQDLEQRVISRTRELESKTSLLQTTLDTMEQGLIVISLDGRVPICSAQARKLLDLPASLMDAAPALDTVLDFQDARDEHARLSDTVRASLKPRPGDGQSVFEYERANGTILQINTVEVKRGGGFVRTVTDITKRARHEQELEEAKNAAEQASRAKGDFLATISHEMRTPLNAMIGYSDLLSQEGKLSFAVRRYAERIQGAGTALLSLIDDILDLGRIEAGVIDVRSEPFVLESLLNSALSIVRPMADAKNLRLDFELHCQPNACFLGDQDRLRQVLLNLLSNAIKFTKVGGVTLLVRQRLGEDDRHILHVAVADTGIGIAPSDQKYLFQRFHQVDPSMNRRFEGAGLGLAISKRLVEHLGGRIGMMSSFGAGSTFWFETPLRAAVAPQSDRLTSVTARSDAARSENRHILVVEDVVMNQELARELLEIAGHIVDIVDNGIEAVAAAKTGMYDLILMDLSMPEMDGLTATRLIREAGIDAQRMPIVACTANVFASREAALQDVGMNAYLRKPLRQIELYETIERVLGSPVQGEKISRSRAKMGARSDLDVVTLLGPARVVAALDVLCNDLDALSMPEAFDEPNRKRTARSAHAVISTACMLEMTELAESCRNLEVACEGGTDLALVAGQIRPLIVRSVSQARDLREELLGRIG</sequence>
<evidence type="ECO:0000259" key="13">
    <source>
        <dbReference type="PROSITE" id="PS50109"/>
    </source>
</evidence>
<accession>A0ABW3WZJ0</accession>
<keyword evidence="11" id="KW-0472">Membrane</keyword>
<protein>
    <recommendedName>
        <fullName evidence="3">histidine kinase</fullName>
        <ecNumber evidence="3">2.7.13.3</ecNumber>
    </recommendedName>
</protein>
<dbReference type="SMART" id="SM00387">
    <property type="entry name" value="HATPase_c"/>
    <property type="match status" value="1"/>
</dbReference>
<name>A0ABW3WZJ0_9HYPH</name>
<evidence type="ECO:0000256" key="5">
    <source>
        <dbReference type="ARBA" id="ARBA00022553"/>
    </source>
</evidence>
<evidence type="ECO:0000259" key="14">
    <source>
        <dbReference type="PROSITE" id="PS50110"/>
    </source>
</evidence>
<dbReference type="InterPro" id="IPR003661">
    <property type="entry name" value="HisK_dim/P_dom"/>
</dbReference>
<dbReference type="Gene3D" id="3.30.450.20">
    <property type="entry name" value="PAS domain"/>
    <property type="match status" value="2"/>
</dbReference>
<evidence type="ECO:0000256" key="9">
    <source>
        <dbReference type="ARBA" id="ARBA00022989"/>
    </source>
</evidence>
<dbReference type="Gene3D" id="3.30.565.10">
    <property type="entry name" value="Histidine kinase-like ATPase, C-terminal domain"/>
    <property type="match status" value="1"/>
</dbReference>
<proteinExistence type="predicted"/>
<dbReference type="InterPro" id="IPR001789">
    <property type="entry name" value="Sig_transdc_resp-reg_receiver"/>
</dbReference>
<evidence type="ECO:0000313" key="15">
    <source>
        <dbReference type="EMBL" id="MFD1302088.1"/>
    </source>
</evidence>
<dbReference type="Proteomes" id="UP001597176">
    <property type="component" value="Unassembled WGS sequence"/>
</dbReference>
<evidence type="ECO:0000256" key="10">
    <source>
        <dbReference type="ARBA" id="ARBA00023012"/>
    </source>
</evidence>
<keyword evidence="5 12" id="KW-0597">Phosphoprotein</keyword>
<keyword evidence="7" id="KW-0547">Nucleotide-binding</keyword>
<dbReference type="SUPFAM" id="SSF55785">
    <property type="entry name" value="PYP-like sensor domain (PAS domain)"/>
    <property type="match status" value="1"/>
</dbReference>
<dbReference type="CDD" id="cd00082">
    <property type="entry name" value="HisKA"/>
    <property type="match status" value="1"/>
</dbReference>
<comment type="caution">
    <text evidence="15">The sequence shown here is derived from an EMBL/GenBank/DDBJ whole genome shotgun (WGS) entry which is preliminary data.</text>
</comment>
<dbReference type="Pfam" id="PF00512">
    <property type="entry name" value="HisKA"/>
    <property type="match status" value="1"/>
</dbReference>
<comment type="catalytic activity">
    <reaction evidence="1">
        <text>ATP + protein L-histidine = ADP + protein N-phospho-L-histidine.</text>
        <dbReference type="EC" id="2.7.13.3"/>
    </reaction>
</comment>
<reference evidence="16" key="1">
    <citation type="journal article" date="2019" name="Int. J. Syst. Evol. Microbiol.">
        <title>The Global Catalogue of Microorganisms (GCM) 10K type strain sequencing project: providing services to taxonomists for standard genome sequencing and annotation.</title>
        <authorList>
            <consortium name="The Broad Institute Genomics Platform"/>
            <consortium name="The Broad Institute Genome Sequencing Center for Infectious Disease"/>
            <person name="Wu L."/>
            <person name="Ma J."/>
        </authorList>
    </citation>
    <scope>NUCLEOTIDE SEQUENCE [LARGE SCALE GENOMIC DNA]</scope>
    <source>
        <strain evidence="16">CCUG 56108</strain>
    </source>
</reference>
<dbReference type="PANTHER" id="PTHR45339">
    <property type="entry name" value="HYBRID SIGNAL TRANSDUCTION HISTIDINE KINASE J"/>
    <property type="match status" value="1"/>
</dbReference>
<dbReference type="InterPro" id="IPR005467">
    <property type="entry name" value="His_kinase_dom"/>
</dbReference>
<keyword evidence="8 15" id="KW-0067">ATP-binding</keyword>
<evidence type="ECO:0000256" key="12">
    <source>
        <dbReference type="PROSITE-ProRule" id="PRU00169"/>
    </source>
</evidence>
<dbReference type="SUPFAM" id="SSF47226">
    <property type="entry name" value="Histidine-containing phosphotransfer domain, HPT domain"/>
    <property type="match status" value="1"/>
</dbReference>
<evidence type="ECO:0000256" key="1">
    <source>
        <dbReference type="ARBA" id="ARBA00000085"/>
    </source>
</evidence>
<dbReference type="GO" id="GO:0005524">
    <property type="term" value="F:ATP binding"/>
    <property type="evidence" value="ECO:0007669"/>
    <property type="project" value="UniProtKB-KW"/>
</dbReference>
<dbReference type="InterPro" id="IPR003594">
    <property type="entry name" value="HATPase_dom"/>
</dbReference>
<dbReference type="InterPro" id="IPR036641">
    <property type="entry name" value="HPT_dom_sf"/>
</dbReference>
<dbReference type="SUPFAM" id="SSF47384">
    <property type="entry name" value="Homodimeric domain of signal transducing histidine kinase"/>
    <property type="match status" value="1"/>
</dbReference>
<dbReference type="Pfam" id="PF12860">
    <property type="entry name" value="PAS_7"/>
    <property type="match status" value="1"/>
</dbReference>
<dbReference type="PROSITE" id="PS50109">
    <property type="entry name" value="HIS_KIN"/>
    <property type="match status" value="1"/>
</dbReference>
<dbReference type="InterPro" id="IPR035965">
    <property type="entry name" value="PAS-like_dom_sf"/>
</dbReference>
<evidence type="ECO:0000256" key="6">
    <source>
        <dbReference type="ARBA" id="ARBA00022692"/>
    </source>
</evidence>
<dbReference type="CDD" id="cd16922">
    <property type="entry name" value="HATPase_EvgS-ArcB-TorS-like"/>
    <property type="match status" value="1"/>
</dbReference>
<organism evidence="15 16">
    <name type="scientific">Methylobacterium marchantiae</name>
    <dbReference type="NCBI Taxonomy" id="600331"/>
    <lineage>
        <taxon>Bacteria</taxon>
        <taxon>Pseudomonadati</taxon>
        <taxon>Pseudomonadota</taxon>
        <taxon>Alphaproteobacteria</taxon>
        <taxon>Hyphomicrobiales</taxon>
        <taxon>Methylobacteriaceae</taxon>
        <taxon>Methylobacterium</taxon>
    </lineage>
</organism>
<evidence type="ECO:0000256" key="2">
    <source>
        <dbReference type="ARBA" id="ARBA00004651"/>
    </source>
</evidence>
<dbReference type="Pfam" id="PF00072">
    <property type="entry name" value="Response_reg"/>
    <property type="match status" value="1"/>
</dbReference>
<dbReference type="RefSeq" id="WP_238209324.1">
    <property type="nucleotide sequence ID" value="NZ_JBHTND010000012.1"/>
</dbReference>
<comment type="subcellular location">
    <subcellularLocation>
        <location evidence="2">Cell membrane</location>
        <topology evidence="2">Multi-pass membrane protein</topology>
    </subcellularLocation>
</comment>
<dbReference type="PANTHER" id="PTHR45339:SF1">
    <property type="entry name" value="HYBRID SIGNAL TRANSDUCTION HISTIDINE KINASE J"/>
    <property type="match status" value="1"/>
</dbReference>
<feature type="domain" description="Histidine kinase" evidence="13">
    <location>
        <begin position="513"/>
        <end position="735"/>
    </location>
</feature>
<evidence type="ECO:0000313" key="16">
    <source>
        <dbReference type="Proteomes" id="UP001597176"/>
    </source>
</evidence>
<dbReference type="InterPro" id="IPR036890">
    <property type="entry name" value="HATPase_C_sf"/>
</dbReference>